<keyword evidence="2 9" id="KW-0378">Hydrolase</keyword>
<dbReference type="EMBL" id="FNKH01000002">
    <property type="protein sequence ID" value="SDQ94403.1"/>
    <property type="molecule type" value="Genomic_DNA"/>
</dbReference>
<keyword evidence="11" id="KW-1185">Reference proteome</keyword>
<evidence type="ECO:0000256" key="2">
    <source>
        <dbReference type="ARBA" id="ARBA00022801"/>
    </source>
</evidence>
<evidence type="ECO:0000256" key="3">
    <source>
        <dbReference type="ARBA" id="ARBA00023001"/>
    </source>
</evidence>
<dbReference type="GO" id="GO:0005829">
    <property type="term" value="C:cytosol"/>
    <property type="evidence" value="ECO:0007669"/>
    <property type="project" value="TreeGrafter"/>
</dbReference>
<keyword evidence="4" id="KW-0119">Carbohydrate metabolism</keyword>
<dbReference type="Pfam" id="PF00232">
    <property type="entry name" value="Glyco_hydro_1"/>
    <property type="match status" value="1"/>
</dbReference>
<evidence type="ECO:0000256" key="6">
    <source>
        <dbReference type="ARBA" id="ARBA00023326"/>
    </source>
</evidence>
<name>A0A1H1F0C0_9MICC</name>
<dbReference type="PANTHER" id="PTHR10353">
    <property type="entry name" value="GLYCOSYL HYDROLASE"/>
    <property type="match status" value="1"/>
</dbReference>
<evidence type="ECO:0000256" key="8">
    <source>
        <dbReference type="PIRSR" id="PIRSR617736-2"/>
    </source>
</evidence>
<evidence type="ECO:0000256" key="9">
    <source>
        <dbReference type="RuleBase" id="RU361175"/>
    </source>
</evidence>
<evidence type="ECO:0000256" key="1">
    <source>
        <dbReference type="ARBA" id="ARBA00010838"/>
    </source>
</evidence>
<evidence type="ECO:0000256" key="5">
    <source>
        <dbReference type="ARBA" id="ARBA00023295"/>
    </source>
</evidence>
<evidence type="ECO:0000313" key="10">
    <source>
        <dbReference type="EMBL" id="SDQ94403.1"/>
    </source>
</evidence>
<evidence type="ECO:0000256" key="4">
    <source>
        <dbReference type="ARBA" id="ARBA00023277"/>
    </source>
</evidence>
<dbReference type="InterPro" id="IPR017736">
    <property type="entry name" value="Glyco_hydro_1_beta-glucosidase"/>
</dbReference>
<keyword evidence="5 9" id="KW-0326">Glycosidase</keyword>
<dbReference type="RefSeq" id="WP_170064956.1">
    <property type="nucleotide sequence ID" value="NZ_CP018863.1"/>
</dbReference>
<dbReference type="Gene3D" id="3.20.20.80">
    <property type="entry name" value="Glycosidases"/>
    <property type="match status" value="1"/>
</dbReference>
<organism evidence="10 11">
    <name type="scientific">Crystallibacter crystallopoietes</name>
    <dbReference type="NCBI Taxonomy" id="37928"/>
    <lineage>
        <taxon>Bacteria</taxon>
        <taxon>Bacillati</taxon>
        <taxon>Actinomycetota</taxon>
        <taxon>Actinomycetes</taxon>
        <taxon>Micrococcales</taxon>
        <taxon>Micrococcaceae</taxon>
        <taxon>Crystallibacter</taxon>
    </lineage>
</organism>
<feature type="active site" description="Nucleophile" evidence="7">
    <location>
        <position position="380"/>
    </location>
</feature>
<protein>
    <recommendedName>
        <fullName evidence="9">Beta-glucosidase</fullName>
        <ecNumber evidence="9">3.2.1.21</ecNumber>
    </recommendedName>
</protein>
<dbReference type="InterPro" id="IPR001360">
    <property type="entry name" value="Glyco_hydro_1"/>
</dbReference>
<dbReference type="GO" id="GO:0030245">
    <property type="term" value="P:cellulose catabolic process"/>
    <property type="evidence" value="ECO:0007669"/>
    <property type="project" value="UniProtKB-KW"/>
</dbReference>
<dbReference type="PANTHER" id="PTHR10353:SF36">
    <property type="entry name" value="LP05116P"/>
    <property type="match status" value="1"/>
</dbReference>
<reference evidence="10 11" key="1">
    <citation type="submission" date="2016-10" db="EMBL/GenBank/DDBJ databases">
        <authorList>
            <person name="de Groot N.N."/>
        </authorList>
    </citation>
    <scope>NUCLEOTIDE SEQUENCE [LARGE SCALE GENOMIC DNA]</scope>
    <source>
        <strain evidence="10 11">DSM 20117</strain>
    </source>
</reference>
<feature type="binding site" evidence="8">
    <location>
        <position position="437"/>
    </location>
    <ligand>
        <name>substrate</name>
    </ligand>
</feature>
<gene>
    <name evidence="10" type="ORF">SAMN04489742_3183</name>
</gene>
<proteinExistence type="inferred from homology"/>
<dbReference type="Proteomes" id="UP000181917">
    <property type="component" value="Unassembled WGS sequence"/>
</dbReference>
<dbReference type="InterPro" id="IPR017853">
    <property type="entry name" value="GH"/>
</dbReference>
<feature type="active site" description="Proton donor" evidence="7">
    <location>
        <position position="172"/>
    </location>
</feature>
<dbReference type="NCBIfam" id="TIGR03356">
    <property type="entry name" value="BGL"/>
    <property type="match status" value="1"/>
</dbReference>
<sequence length="490" mass="53946">MGMTPQSLAALIPPDFTLGVATAAFQIEGAVAEDGRGPSGWDAFSQQEGHIVNGDRADIACDHYHRMPEDVELLHALGVDSYRFSLSWPRIQPDGRGQVNQAGIDFYDRLLDQLLERGISPMCTLYHWDTPLPLEQAGGWLNRETAYRLADFAGLAAEAFGDRVHRWVTINEPTTVALNGYALGIHAPGYPGLFEALPAAHHMILAHGLSIQALRSANVPGELGITNVYSPVVSARGGFANDLMVELFDILHNAMFSDPVLLGRYSDFNPLLTPFLHYLTDVSPEDLAIMSQPLDFYGFNYYFPTRIAPGSGPNTGPHAIPEGVPEHMLEDSPDLPFHITGWPQYDRTAFGWPIAPEYLAVALTEMANRYPGLPPVFITEGGASFPDVVVQDALTMEPHVADVNRINYLGDHLAAALNATAPGGPAESIDLRGYYVWTLMDNFEWAAGYSQRFGLVYVDFETQQRIPKSSYNWLQEITSLRAADTSSLRR</sequence>
<keyword evidence="6" id="KW-0624">Polysaccharide degradation</keyword>
<feature type="binding site" evidence="8">
    <location>
        <begin position="444"/>
        <end position="445"/>
    </location>
    <ligand>
        <name>substrate</name>
    </ligand>
</feature>
<dbReference type="GO" id="GO:0008422">
    <property type="term" value="F:beta-glucosidase activity"/>
    <property type="evidence" value="ECO:0007669"/>
    <property type="project" value="UniProtKB-EC"/>
</dbReference>
<evidence type="ECO:0000313" key="11">
    <source>
        <dbReference type="Proteomes" id="UP000181917"/>
    </source>
</evidence>
<comment type="similarity">
    <text evidence="1 9">Belongs to the glycosyl hydrolase 1 family.</text>
</comment>
<feature type="binding site" evidence="8">
    <location>
        <position position="302"/>
    </location>
    <ligand>
        <name>substrate</name>
    </ligand>
</feature>
<dbReference type="PRINTS" id="PR00131">
    <property type="entry name" value="GLHYDRLASE1"/>
</dbReference>
<dbReference type="STRING" id="37928.SAMN04489742_3183"/>
<feature type="binding site" evidence="8">
    <location>
        <position position="26"/>
    </location>
    <ligand>
        <name>substrate</name>
    </ligand>
</feature>
<accession>A0A1H1F0C0</accession>
<feature type="binding site" evidence="8">
    <location>
        <position position="127"/>
    </location>
    <ligand>
        <name>substrate</name>
    </ligand>
</feature>
<comment type="catalytic activity">
    <reaction evidence="9">
        <text>Hydrolysis of terminal, non-reducing beta-D-glucosyl residues with release of beta-D-glucose.</text>
        <dbReference type="EC" id="3.2.1.21"/>
    </reaction>
</comment>
<dbReference type="FunFam" id="3.20.20.80:FF:000004">
    <property type="entry name" value="Beta-glucosidase 6-phospho-beta-glucosidase"/>
    <property type="match status" value="1"/>
</dbReference>
<keyword evidence="3" id="KW-0136">Cellulose degradation</keyword>
<evidence type="ECO:0000256" key="7">
    <source>
        <dbReference type="PIRSR" id="PIRSR617736-1"/>
    </source>
</evidence>
<dbReference type="SUPFAM" id="SSF51445">
    <property type="entry name" value="(Trans)glycosidases"/>
    <property type="match status" value="1"/>
</dbReference>
<dbReference type="EC" id="3.2.1.21" evidence="9"/>
<feature type="binding site" evidence="8">
    <location>
        <position position="171"/>
    </location>
    <ligand>
        <name>substrate</name>
    </ligand>
</feature>
<dbReference type="AlphaFoldDB" id="A0A1H1F0C0"/>